<evidence type="ECO:0000313" key="5">
    <source>
        <dbReference type="Proteomes" id="UP000279307"/>
    </source>
</evidence>
<evidence type="ECO:0000313" key="4">
    <source>
        <dbReference type="Proteomes" id="UP000053097"/>
    </source>
</evidence>
<dbReference type="Proteomes" id="UP000053097">
    <property type="component" value="Unassembled WGS sequence"/>
</dbReference>
<protein>
    <submittedName>
        <fullName evidence="2">Uncharacterized protein</fullName>
    </submittedName>
</protein>
<reference evidence="3" key="3">
    <citation type="submission" date="2018-07" db="EMBL/GenBank/DDBJ databases">
        <authorList>
            <person name="Mckenzie S.K."/>
            <person name="Kronauer D.J.C."/>
        </authorList>
    </citation>
    <scope>NUCLEOTIDE SEQUENCE</scope>
    <source>
        <strain evidence="3">Clonal line C1</strain>
    </source>
</reference>
<organism evidence="2 4">
    <name type="scientific">Ooceraea biroi</name>
    <name type="common">Clonal raider ant</name>
    <name type="synonym">Cerapachys biroi</name>
    <dbReference type="NCBI Taxonomy" id="2015173"/>
    <lineage>
        <taxon>Eukaryota</taxon>
        <taxon>Metazoa</taxon>
        <taxon>Ecdysozoa</taxon>
        <taxon>Arthropoda</taxon>
        <taxon>Hexapoda</taxon>
        <taxon>Insecta</taxon>
        <taxon>Pterygota</taxon>
        <taxon>Neoptera</taxon>
        <taxon>Endopterygota</taxon>
        <taxon>Hymenoptera</taxon>
        <taxon>Apocrita</taxon>
        <taxon>Aculeata</taxon>
        <taxon>Formicoidea</taxon>
        <taxon>Formicidae</taxon>
        <taxon>Dorylinae</taxon>
        <taxon>Ooceraea</taxon>
    </lineage>
</organism>
<dbReference type="EMBL" id="QOIP01000002">
    <property type="protein sequence ID" value="RLU25902.1"/>
    <property type="molecule type" value="Genomic_DNA"/>
</dbReference>
<dbReference type="OrthoDB" id="10434554at2759"/>
<name>A0A026WAI8_OOCBI</name>
<sequence>MSNDQQLNVKECDATTSTSYEEAYLEFVTVNMNQDNSHVSHIIPLKGQHLALLDNVLSKTLHVSEKEMNDVKDTKELRRAKLYIEKLRKKLDLSQKKYKRLQEKATSLAFLVKQLQDKKLQDKQLKEDI</sequence>
<accession>A0A026WAI8</accession>
<feature type="coiled-coil region" evidence="1">
    <location>
        <begin position="77"/>
        <end position="118"/>
    </location>
</feature>
<dbReference type="AlphaFoldDB" id="A0A026WAI8"/>
<evidence type="ECO:0000313" key="2">
    <source>
        <dbReference type="EMBL" id="EZA52661.1"/>
    </source>
</evidence>
<reference evidence="2 4" key="1">
    <citation type="journal article" date="2014" name="Curr. Biol.">
        <title>The genome of the clonal raider ant Cerapachys biroi.</title>
        <authorList>
            <person name="Oxley P.R."/>
            <person name="Ji L."/>
            <person name="Fetter-Pruneda I."/>
            <person name="McKenzie S.K."/>
            <person name="Li C."/>
            <person name="Hu H."/>
            <person name="Zhang G."/>
            <person name="Kronauer D.J."/>
        </authorList>
    </citation>
    <scope>NUCLEOTIDE SEQUENCE [LARGE SCALE GENOMIC DNA]</scope>
</reference>
<gene>
    <name evidence="3" type="ORF">DMN91_002064</name>
    <name evidence="2" type="ORF">X777_07042</name>
</gene>
<evidence type="ECO:0000313" key="3">
    <source>
        <dbReference type="EMBL" id="RLU25902.1"/>
    </source>
</evidence>
<proteinExistence type="predicted"/>
<dbReference type="EMBL" id="KK107321">
    <property type="protein sequence ID" value="EZA52661.1"/>
    <property type="molecule type" value="Genomic_DNA"/>
</dbReference>
<evidence type="ECO:0000256" key="1">
    <source>
        <dbReference type="SAM" id="Coils"/>
    </source>
</evidence>
<keyword evidence="1" id="KW-0175">Coiled coil</keyword>
<keyword evidence="4" id="KW-1185">Reference proteome</keyword>
<dbReference type="Proteomes" id="UP000279307">
    <property type="component" value="Chromosome 2"/>
</dbReference>
<reference evidence="3 5" key="2">
    <citation type="journal article" date="2018" name="Genome Res.">
        <title>The genomic architecture and molecular evolution of ant odorant receptors.</title>
        <authorList>
            <person name="McKenzie S.K."/>
            <person name="Kronauer D.J.C."/>
        </authorList>
    </citation>
    <scope>NUCLEOTIDE SEQUENCE [LARGE SCALE GENOMIC DNA]</scope>
    <source>
        <strain evidence="3">Clonal line C1</strain>
    </source>
</reference>